<comment type="caution">
    <text evidence="1">The sequence shown here is derived from an EMBL/GenBank/DDBJ whole genome shotgun (WGS) entry which is preliminary data.</text>
</comment>
<organism evidence="1 2">
    <name type="scientific">Sphingomonas leidyi</name>
    <dbReference type="NCBI Taxonomy" id="68569"/>
    <lineage>
        <taxon>Bacteria</taxon>
        <taxon>Pseudomonadati</taxon>
        <taxon>Pseudomonadota</taxon>
        <taxon>Alphaproteobacteria</taxon>
        <taxon>Sphingomonadales</taxon>
        <taxon>Sphingomonadaceae</taxon>
        <taxon>Sphingomonas</taxon>
    </lineage>
</organism>
<dbReference type="AlphaFoldDB" id="A0A7X5ZTI1"/>
<dbReference type="EMBL" id="JAASQV010000001">
    <property type="protein sequence ID" value="NIJ63087.1"/>
    <property type="molecule type" value="Genomic_DNA"/>
</dbReference>
<keyword evidence="2" id="KW-1185">Reference proteome</keyword>
<name>A0A7X5ZTI1_9SPHN</name>
<evidence type="ECO:0000313" key="1">
    <source>
        <dbReference type="EMBL" id="NIJ63087.1"/>
    </source>
</evidence>
<dbReference type="Proteomes" id="UP000564677">
    <property type="component" value="Unassembled WGS sequence"/>
</dbReference>
<protein>
    <recommendedName>
        <fullName evidence="3">DUF2274 domain-containing protein</fullName>
    </recommendedName>
</protein>
<dbReference type="RefSeq" id="WP_167297669.1">
    <property type="nucleotide sequence ID" value="NZ_JAASQV010000001.1"/>
</dbReference>
<sequence length="79" mass="8466">MPDLKLAQLPDRTPVKLGISVTPDLHQALNDYAALYAQAYGREEPVADLIPAMLSAFLDSDKAFARSRRPPTGTAGGGR</sequence>
<proteinExistence type="predicted"/>
<gene>
    <name evidence="1" type="ORF">FHR20_000018</name>
</gene>
<dbReference type="InterPro" id="IPR018733">
    <property type="entry name" value="DUF2274"/>
</dbReference>
<evidence type="ECO:0000313" key="2">
    <source>
        <dbReference type="Proteomes" id="UP000564677"/>
    </source>
</evidence>
<evidence type="ECO:0008006" key="3">
    <source>
        <dbReference type="Google" id="ProtNLM"/>
    </source>
</evidence>
<dbReference type="Pfam" id="PF10038">
    <property type="entry name" value="DUF2274"/>
    <property type="match status" value="1"/>
</dbReference>
<reference evidence="1 2" key="1">
    <citation type="submission" date="2020-03" db="EMBL/GenBank/DDBJ databases">
        <title>Genomic Encyclopedia of Type Strains, Phase IV (KMG-IV): sequencing the most valuable type-strain genomes for metagenomic binning, comparative biology and taxonomic classification.</title>
        <authorList>
            <person name="Goeker M."/>
        </authorList>
    </citation>
    <scope>NUCLEOTIDE SEQUENCE [LARGE SCALE GENOMIC DNA]</scope>
    <source>
        <strain evidence="1 2">DSM 4733</strain>
    </source>
</reference>
<accession>A0A7X5ZTI1</accession>